<dbReference type="PANTHER" id="PTHR11236">
    <property type="entry name" value="AMINOBENZOATE/ANTHRANILATE SYNTHASE"/>
    <property type="match status" value="1"/>
</dbReference>
<keyword evidence="9 15" id="KW-0822">Tryptophan biosynthesis</keyword>
<evidence type="ECO:0000256" key="11">
    <source>
        <dbReference type="ARBA" id="ARBA00023141"/>
    </source>
</evidence>
<comment type="catalytic activity">
    <reaction evidence="14 15">
        <text>chorismate + L-glutamine = anthranilate + pyruvate + L-glutamate + H(+)</text>
        <dbReference type="Rhea" id="RHEA:21732"/>
        <dbReference type="ChEBI" id="CHEBI:15361"/>
        <dbReference type="ChEBI" id="CHEBI:15378"/>
        <dbReference type="ChEBI" id="CHEBI:16567"/>
        <dbReference type="ChEBI" id="CHEBI:29748"/>
        <dbReference type="ChEBI" id="CHEBI:29985"/>
        <dbReference type="ChEBI" id="CHEBI:58359"/>
        <dbReference type="EC" id="4.1.3.27"/>
    </reaction>
</comment>
<keyword evidence="11 15" id="KW-0057">Aromatic amino acid biosynthesis</keyword>
<dbReference type="GO" id="GO:0046872">
    <property type="term" value="F:metal ion binding"/>
    <property type="evidence" value="ECO:0007669"/>
    <property type="project" value="UniProtKB-KW"/>
</dbReference>
<dbReference type="InterPro" id="IPR006805">
    <property type="entry name" value="Anth_synth_I_N"/>
</dbReference>
<dbReference type="EMBL" id="MFTS01000003">
    <property type="protein sequence ID" value="OGI68584.1"/>
    <property type="molecule type" value="Genomic_DNA"/>
</dbReference>
<dbReference type="GO" id="GO:0000162">
    <property type="term" value="P:L-tryptophan biosynthetic process"/>
    <property type="evidence" value="ECO:0007669"/>
    <property type="project" value="UniProtKB-UniPathway"/>
</dbReference>
<dbReference type="AlphaFoldDB" id="A0A1F6VG58"/>
<evidence type="ECO:0000256" key="4">
    <source>
        <dbReference type="ARBA" id="ARBA00011575"/>
    </source>
</evidence>
<keyword evidence="12 15" id="KW-0456">Lyase</keyword>
<dbReference type="Proteomes" id="UP000178235">
    <property type="component" value="Unassembled WGS sequence"/>
</dbReference>
<dbReference type="Pfam" id="PF00425">
    <property type="entry name" value="Chorismate_bind"/>
    <property type="match status" value="1"/>
</dbReference>
<proteinExistence type="inferred from homology"/>
<comment type="similarity">
    <text evidence="3 15">Belongs to the anthranilate synthase component I family.</text>
</comment>
<dbReference type="GO" id="GO:0004049">
    <property type="term" value="F:anthranilate synthase activity"/>
    <property type="evidence" value="ECO:0007669"/>
    <property type="project" value="UniProtKB-EC"/>
</dbReference>
<dbReference type="SUPFAM" id="SSF56322">
    <property type="entry name" value="ADC synthase"/>
    <property type="match status" value="1"/>
</dbReference>
<keyword evidence="10 15" id="KW-0460">Magnesium</keyword>
<name>A0A1F6VG58_9BACT</name>
<comment type="function">
    <text evidence="13 15">Part of a heterotetrameric complex that catalyzes the two-step biosynthesis of anthranilate, an intermediate in the biosynthesis of L-tryptophan. In the first step, the glutamine-binding beta subunit (TrpG) of anthranilate synthase (AS) provides the glutamine amidotransferase activity which generates ammonia as a substrate that, along with chorismate, is used in the second step, catalyzed by the large alpha subunit of AS (TrpE) to produce anthranilate. In the absence of TrpG, TrpE can synthesize anthranilate directly from chorismate and high concentrations of ammonia.</text>
</comment>
<evidence type="ECO:0000256" key="2">
    <source>
        <dbReference type="ARBA" id="ARBA00004873"/>
    </source>
</evidence>
<dbReference type="Pfam" id="PF04715">
    <property type="entry name" value="Anth_synt_I_N"/>
    <property type="match status" value="1"/>
</dbReference>
<feature type="domain" description="Anthranilate synthase component I N-terminal" evidence="17">
    <location>
        <begin position="34"/>
        <end position="176"/>
    </location>
</feature>
<sequence length="499" mass="55375">MKTNSIEIFPSLEEFRNLSVKGNLVPVFAILSSDNDTPVQVFQKLRTEYSFLLESAERTGQMGRYSFVGRNPVVIFRSSGKTITITEGGNIQTFEVKDDPLSELERFMSRYRYVPITGLPQFTGGAVGYLGYEAVCSFEPKKLKVAKNDVLATPENIFMIAEQVVCFDHLERRLYLISNASIADGDVAGAYEKACREVVELANSLQKPPNLPYVSYQNKIPEISFKSNLTEGRFKEMVGEAKKLILSGDIIQVVLSQRFEVEYTGDPLHLYRTLWMVNPSPYMFCITFGNELSIVGGSPEVHVKCIDGKVQIRPIAGTRKRGETPEKDAELAVELLEDPKEQAEHVMLLDLARNDIGRIAKYGSVKVTEKFQIERFSHVMHIVSNVVGEKLDGLSSYDVMRASFPAGTVSGAPKVRAMQIISELELDKRGVYSGAVGYFGFDGNLDSCIALRTVVIKDGKAYVQAGAGIVHESTPEGEFEETRNKARGMLLAIARANAM</sequence>
<evidence type="ECO:0000256" key="12">
    <source>
        <dbReference type="ARBA" id="ARBA00023239"/>
    </source>
</evidence>
<evidence type="ECO:0000256" key="9">
    <source>
        <dbReference type="ARBA" id="ARBA00022822"/>
    </source>
</evidence>
<evidence type="ECO:0000259" key="16">
    <source>
        <dbReference type="Pfam" id="PF00425"/>
    </source>
</evidence>
<evidence type="ECO:0000256" key="6">
    <source>
        <dbReference type="ARBA" id="ARBA00020653"/>
    </source>
</evidence>
<evidence type="ECO:0000256" key="8">
    <source>
        <dbReference type="ARBA" id="ARBA00022723"/>
    </source>
</evidence>
<evidence type="ECO:0000256" key="3">
    <source>
        <dbReference type="ARBA" id="ARBA00009562"/>
    </source>
</evidence>
<organism evidence="18 19">
    <name type="scientific">Candidatus Nomurabacteria bacterium RIFCSPHIGHO2_01_FULL_42_15</name>
    <dbReference type="NCBI Taxonomy" id="1801742"/>
    <lineage>
        <taxon>Bacteria</taxon>
        <taxon>Candidatus Nomuraibacteriota</taxon>
    </lineage>
</organism>
<comment type="caution">
    <text evidence="18">The sequence shown here is derived from an EMBL/GenBank/DDBJ whole genome shotgun (WGS) entry which is preliminary data.</text>
</comment>
<keyword evidence="8 15" id="KW-0479">Metal-binding</keyword>
<comment type="pathway">
    <text evidence="2 15">Amino-acid biosynthesis; L-tryptophan biosynthesis; L-tryptophan from chorismate: step 1/5.</text>
</comment>
<evidence type="ECO:0000256" key="1">
    <source>
        <dbReference type="ARBA" id="ARBA00001946"/>
    </source>
</evidence>
<dbReference type="EC" id="4.1.3.27" evidence="5 15"/>
<dbReference type="InterPro" id="IPR019999">
    <property type="entry name" value="Anth_synth_I-like"/>
</dbReference>
<evidence type="ECO:0000313" key="18">
    <source>
        <dbReference type="EMBL" id="OGI68584.1"/>
    </source>
</evidence>
<evidence type="ECO:0000313" key="19">
    <source>
        <dbReference type="Proteomes" id="UP000178235"/>
    </source>
</evidence>
<dbReference type="PANTHER" id="PTHR11236:SF48">
    <property type="entry name" value="ISOCHORISMATE SYNTHASE MENF"/>
    <property type="match status" value="1"/>
</dbReference>
<dbReference type="InterPro" id="IPR015890">
    <property type="entry name" value="Chorismate_C"/>
</dbReference>
<dbReference type="UniPathway" id="UPA00035">
    <property type="reaction ID" value="UER00040"/>
</dbReference>
<evidence type="ECO:0000256" key="7">
    <source>
        <dbReference type="ARBA" id="ARBA00022605"/>
    </source>
</evidence>
<dbReference type="InterPro" id="IPR005801">
    <property type="entry name" value="ADC_synthase"/>
</dbReference>
<gene>
    <name evidence="15" type="primary">trpE</name>
    <name evidence="18" type="ORF">A2738_01750</name>
</gene>
<protein>
    <recommendedName>
        <fullName evidence="6 15">Anthranilate synthase component 1</fullName>
        <ecNumber evidence="5 15">4.1.3.27</ecNumber>
    </recommendedName>
</protein>
<evidence type="ECO:0000256" key="5">
    <source>
        <dbReference type="ARBA" id="ARBA00012266"/>
    </source>
</evidence>
<keyword evidence="7 15" id="KW-0028">Amino-acid biosynthesis</keyword>
<accession>A0A1F6VG58</accession>
<evidence type="ECO:0000256" key="10">
    <source>
        <dbReference type="ARBA" id="ARBA00022842"/>
    </source>
</evidence>
<evidence type="ECO:0000256" key="15">
    <source>
        <dbReference type="RuleBase" id="RU364045"/>
    </source>
</evidence>
<dbReference type="InterPro" id="IPR005256">
    <property type="entry name" value="Anth_synth_I_PabB"/>
</dbReference>
<evidence type="ECO:0000256" key="14">
    <source>
        <dbReference type="ARBA" id="ARBA00047683"/>
    </source>
</evidence>
<dbReference type="Gene3D" id="3.60.120.10">
    <property type="entry name" value="Anthranilate synthase"/>
    <property type="match status" value="1"/>
</dbReference>
<reference evidence="18 19" key="1">
    <citation type="journal article" date="2016" name="Nat. Commun.">
        <title>Thousands of microbial genomes shed light on interconnected biogeochemical processes in an aquifer system.</title>
        <authorList>
            <person name="Anantharaman K."/>
            <person name="Brown C.T."/>
            <person name="Hug L.A."/>
            <person name="Sharon I."/>
            <person name="Castelle C.J."/>
            <person name="Probst A.J."/>
            <person name="Thomas B.C."/>
            <person name="Singh A."/>
            <person name="Wilkins M.J."/>
            <person name="Karaoz U."/>
            <person name="Brodie E.L."/>
            <person name="Williams K.H."/>
            <person name="Hubbard S.S."/>
            <person name="Banfield J.F."/>
        </authorList>
    </citation>
    <scope>NUCLEOTIDE SEQUENCE [LARGE SCALE GENOMIC DNA]</scope>
</reference>
<comment type="cofactor">
    <cofactor evidence="1 15">
        <name>Mg(2+)</name>
        <dbReference type="ChEBI" id="CHEBI:18420"/>
    </cofactor>
</comment>
<evidence type="ECO:0000259" key="17">
    <source>
        <dbReference type="Pfam" id="PF04715"/>
    </source>
</evidence>
<dbReference type="PRINTS" id="PR00095">
    <property type="entry name" value="ANTSNTHASEI"/>
</dbReference>
<comment type="subunit">
    <text evidence="4 15">Heterotetramer consisting of two non-identical subunits: a beta subunit (TrpG) and a large alpha subunit (TrpE).</text>
</comment>
<evidence type="ECO:0000256" key="13">
    <source>
        <dbReference type="ARBA" id="ARBA00025634"/>
    </source>
</evidence>
<dbReference type="NCBIfam" id="TIGR00564">
    <property type="entry name" value="trpE_most"/>
    <property type="match status" value="1"/>
</dbReference>
<feature type="domain" description="Chorismate-utilising enzyme C-terminal" evidence="16">
    <location>
        <begin position="233"/>
        <end position="485"/>
    </location>
</feature>